<gene>
    <name evidence="2" type="ORF">FYJ80_04740</name>
</gene>
<dbReference type="Pfam" id="PF00149">
    <property type="entry name" value="Metallophos"/>
    <property type="match status" value="1"/>
</dbReference>
<dbReference type="InterPro" id="IPR004843">
    <property type="entry name" value="Calcineurin-like_PHP"/>
</dbReference>
<dbReference type="Gene3D" id="3.60.21.10">
    <property type="match status" value="1"/>
</dbReference>
<feature type="domain" description="Calcineurin-like phosphoesterase" evidence="1">
    <location>
        <begin position="25"/>
        <end position="192"/>
    </location>
</feature>
<accession>A0A7X2TQ39</accession>
<name>A0A7X2TQ39_9SPIO</name>
<sequence length="228" mass="26408">MKILCVADETDSLVYSPSSKRLFGDCDFVISAGDLPLRYYDFIMTIMGKQLYYVYGNHNLEQFKENVLKVQTPATNDFNSPLTSHYSGELIDGKCIYDKKRDLIIMGLGGSMLYNYGLSQYSEKQMKWRINKLVPRLLYNKQKYGRYVDILVTHAPVLGMGDGVDVCHRGFECFKTFIDKYKPKYLLHGHVHLFDENENRFYKYGETTIINVYKSFVLDDTSLGRQNG</sequence>
<dbReference type="RefSeq" id="WP_154425057.1">
    <property type="nucleotide sequence ID" value="NZ_VUNN01000006.1"/>
</dbReference>
<keyword evidence="3" id="KW-1185">Reference proteome</keyword>
<reference evidence="2 3" key="1">
    <citation type="submission" date="2019-08" db="EMBL/GenBank/DDBJ databases">
        <title>In-depth cultivation of the pig gut microbiome towards novel bacterial diversity and tailored functional studies.</title>
        <authorList>
            <person name="Wylensek D."/>
            <person name="Hitch T.C.A."/>
            <person name="Clavel T."/>
        </authorList>
    </citation>
    <scope>NUCLEOTIDE SEQUENCE [LARGE SCALE GENOMIC DNA]</scope>
    <source>
        <strain evidence="2 3">NM-380-WT-3C1</strain>
    </source>
</reference>
<dbReference type="SUPFAM" id="SSF56300">
    <property type="entry name" value="Metallo-dependent phosphatases"/>
    <property type="match status" value="1"/>
</dbReference>
<evidence type="ECO:0000313" key="2">
    <source>
        <dbReference type="EMBL" id="MSU06081.1"/>
    </source>
</evidence>
<evidence type="ECO:0000259" key="1">
    <source>
        <dbReference type="Pfam" id="PF00149"/>
    </source>
</evidence>
<dbReference type="AlphaFoldDB" id="A0A7X2TQ39"/>
<dbReference type="InterPro" id="IPR029052">
    <property type="entry name" value="Metallo-depent_PP-like"/>
</dbReference>
<dbReference type="GO" id="GO:0016787">
    <property type="term" value="F:hydrolase activity"/>
    <property type="evidence" value="ECO:0007669"/>
    <property type="project" value="InterPro"/>
</dbReference>
<organism evidence="2 3">
    <name type="scientific">Bullifex porci</name>
    <dbReference type="NCBI Taxonomy" id="2606638"/>
    <lineage>
        <taxon>Bacteria</taxon>
        <taxon>Pseudomonadati</taxon>
        <taxon>Spirochaetota</taxon>
        <taxon>Spirochaetia</taxon>
        <taxon>Spirochaetales</taxon>
        <taxon>Spirochaetaceae</taxon>
        <taxon>Bullifex</taxon>
    </lineage>
</organism>
<evidence type="ECO:0000313" key="3">
    <source>
        <dbReference type="Proteomes" id="UP000460549"/>
    </source>
</evidence>
<comment type="caution">
    <text evidence="2">The sequence shown here is derived from an EMBL/GenBank/DDBJ whole genome shotgun (WGS) entry which is preliminary data.</text>
</comment>
<proteinExistence type="predicted"/>
<dbReference type="Proteomes" id="UP000460549">
    <property type="component" value="Unassembled WGS sequence"/>
</dbReference>
<protein>
    <submittedName>
        <fullName evidence="2">Metallophosphoesterase</fullName>
    </submittedName>
</protein>
<dbReference type="EMBL" id="VUNN01000006">
    <property type="protein sequence ID" value="MSU06081.1"/>
    <property type="molecule type" value="Genomic_DNA"/>
</dbReference>